<feature type="repeat" description="WD" evidence="3">
    <location>
        <begin position="1023"/>
        <end position="1064"/>
    </location>
</feature>
<evidence type="ECO:0000313" key="5">
    <source>
        <dbReference type="EMBL" id="KAF8749918.1"/>
    </source>
</evidence>
<evidence type="ECO:0000256" key="4">
    <source>
        <dbReference type="SAM" id="MobiDB-lite"/>
    </source>
</evidence>
<feature type="repeat" description="WD" evidence="3">
    <location>
        <begin position="1065"/>
        <end position="1106"/>
    </location>
</feature>
<protein>
    <submittedName>
        <fullName evidence="5">WD40 repeat-like protein</fullName>
    </submittedName>
</protein>
<dbReference type="InterPro" id="IPR001680">
    <property type="entry name" value="WD40_rpt"/>
</dbReference>
<accession>A0A8H7M0L5</accession>
<dbReference type="InterPro" id="IPR011047">
    <property type="entry name" value="Quinoprotein_ADH-like_sf"/>
</dbReference>
<feature type="repeat" description="WD" evidence="3">
    <location>
        <begin position="1108"/>
        <end position="1138"/>
    </location>
</feature>
<keyword evidence="1 3" id="KW-0853">WD repeat</keyword>
<dbReference type="InterPro" id="IPR020472">
    <property type="entry name" value="WD40_PAC1"/>
</dbReference>
<dbReference type="SUPFAM" id="SSF50978">
    <property type="entry name" value="WD40 repeat-like"/>
    <property type="match status" value="1"/>
</dbReference>
<feature type="repeat" description="WD" evidence="3">
    <location>
        <begin position="814"/>
        <end position="846"/>
    </location>
</feature>
<dbReference type="SMART" id="SM00320">
    <property type="entry name" value="WD40"/>
    <property type="match status" value="9"/>
</dbReference>
<name>A0A8H7M0L5_9AGAM</name>
<dbReference type="InterPro" id="IPR019775">
    <property type="entry name" value="WD40_repeat_CS"/>
</dbReference>
<dbReference type="Pfam" id="PF00400">
    <property type="entry name" value="WD40"/>
    <property type="match status" value="9"/>
</dbReference>
<comment type="caution">
    <text evidence="5">The sequence shown here is derived from an EMBL/GenBank/DDBJ whole genome shotgun (WGS) entry which is preliminary data.</text>
</comment>
<dbReference type="PANTHER" id="PTHR22847">
    <property type="entry name" value="WD40 REPEAT PROTEIN"/>
    <property type="match status" value="1"/>
</dbReference>
<sequence>MKVGQLRHWITDVEVSPGNTNPECKFGARLFVDDELVCDLPWIDHTRPLRWSGLLPCNVTPQSELLLKLCRSVKDSPRYFIFPSFSPSGVNEETGESILDIRDAVWAVNVKSLTPAMTIPEYNNAKVSFLICMKTWELLDQQIQLDHTIKGILHGLYHIKDIVDTVSRTAGSALEITMNTSKEHIDSILTLLEDISLFIFSRLAVNDFKHASVNEEDHDDVYSLEFYLDRLKESQTAFHKSWIPVQCSDEDTNNQAHYEQPEVSDEAIHTTHSSETNTPDPYEILSLLRPTDPSGYDPDQAYLDGTREGILDALIEWTQTRHTSQSLMWISGQRLHDTQTLAGSFFCRLDDPDSSNPLQLFNNLIYSIANRFSPYAQEVAKAIRADRGLCTSHLVSWLKVIVTARPVGPIQEYFEISCPHKRVMHLQDYDASPDIRAYIEDGLGSVARQERWPENTIDKLCRALSAANGSNEDEVKEAFLRCVGAIIAISEHKPLAMPTCIKSLGPLLHTKDDNRIRFYHPSFKDFITTPSRSGPFCIQLSQYDAEPTVCCLRIMHRDLRFNICGLETSHLLNSEIPDLQDRIEAYISPALKYACTHWIDHFIASPDERALNEIKKLLDGPQMMYWIEAMSLLGCVNEAIAGCSKLMSLELARFNTYRQVVLWIRDIHRFLLSFYDAISTSTPHIYVSALAFAPSGSLTAQRMRPHFPNTLSVSQTKDSPWHPCVRSTFYPQPVQCLSISPDGSMAITGHPDGSLHMRDALVGTPIGSPLVGHTSPVTCVAHSPSSHLAASGSHDATVRIWDLKDQSRVESHALTGHSGSVNSVSFCCSINVLASGSSDRTIRLWDTNCMLITGHSDSITCVAVSPDGTKIASGSIDKTVRLWNTLDGKDIGYARPRVKHHASISCIRFSPCSKRIASSSLDGVIQLYYAGPMSPMANTFQHANSVNAVELSSNGLYVISGSSNMTTPFSPNGTLIAFGCGGGDVYVFEAAGWKVPATLASGYNDGSIALWNVATRSCSNVLLSGHTNWVRSVAFSPCGTQLASGSNDETVRLWNVKTGDMIRELKGHTHFVTSVAFSHNGLYIASGSCDKTVRVWNAKTGELIGQPFAEHSDYVTAVSFLPNNNYLISGSDNKTIRVRTLGRGNASIERPNHTKHGFPWPTNPYDLSSHTQYRGWVTRDQHSLAFWLPPYDQEPGQFLSRSADDPYPQTFIDYSNFVRGTEWTNVASEAIRSRPD</sequence>
<dbReference type="PROSITE" id="PS50294">
    <property type="entry name" value="WD_REPEATS_REGION"/>
    <property type="match status" value="6"/>
</dbReference>
<dbReference type="InterPro" id="IPR015943">
    <property type="entry name" value="WD40/YVTN_repeat-like_dom_sf"/>
</dbReference>
<dbReference type="PRINTS" id="PR00320">
    <property type="entry name" value="GPROTEINBRPT"/>
</dbReference>
<feature type="repeat" description="WD" evidence="3">
    <location>
        <begin position="852"/>
        <end position="893"/>
    </location>
</feature>
<dbReference type="CDD" id="cd00200">
    <property type="entry name" value="WD40"/>
    <property type="match status" value="1"/>
</dbReference>
<dbReference type="PROSITE" id="PS50082">
    <property type="entry name" value="WD_REPEATS_2"/>
    <property type="match status" value="6"/>
</dbReference>
<evidence type="ECO:0000313" key="6">
    <source>
        <dbReference type="Proteomes" id="UP000614334"/>
    </source>
</evidence>
<evidence type="ECO:0000256" key="3">
    <source>
        <dbReference type="PROSITE-ProRule" id="PRU00221"/>
    </source>
</evidence>
<keyword evidence="2" id="KW-0677">Repeat</keyword>
<dbReference type="GO" id="GO:0005634">
    <property type="term" value="C:nucleus"/>
    <property type="evidence" value="ECO:0007669"/>
    <property type="project" value="TreeGrafter"/>
</dbReference>
<dbReference type="AlphaFoldDB" id="A0A8H7M0L5"/>
<organism evidence="5 6">
    <name type="scientific">Rhizoctonia solani</name>
    <dbReference type="NCBI Taxonomy" id="456999"/>
    <lineage>
        <taxon>Eukaryota</taxon>
        <taxon>Fungi</taxon>
        <taxon>Dikarya</taxon>
        <taxon>Basidiomycota</taxon>
        <taxon>Agaricomycotina</taxon>
        <taxon>Agaricomycetes</taxon>
        <taxon>Cantharellales</taxon>
        <taxon>Ceratobasidiaceae</taxon>
        <taxon>Rhizoctonia</taxon>
    </lineage>
</organism>
<feature type="region of interest" description="Disordered" evidence="4">
    <location>
        <begin position="257"/>
        <end position="282"/>
    </location>
</feature>
<dbReference type="Gene3D" id="2.130.10.10">
    <property type="entry name" value="YVTN repeat-like/Quinoprotein amine dehydrogenase"/>
    <property type="match status" value="3"/>
</dbReference>
<dbReference type="PROSITE" id="PS00678">
    <property type="entry name" value="WD_REPEATS_1"/>
    <property type="match status" value="3"/>
</dbReference>
<dbReference type="InterPro" id="IPR036322">
    <property type="entry name" value="WD40_repeat_dom_sf"/>
</dbReference>
<gene>
    <name evidence="5" type="ORF">RHS01_09661</name>
</gene>
<evidence type="ECO:0000256" key="2">
    <source>
        <dbReference type="ARBA" id="ARBA00022737"/>
    </source>
</evidence>
<dbReference type="PANTHER" id="PTHR22847:SF637">
    <property type="entry name" value="WD REPEAT DOMAIN 5B"/>
    <property type="match status" value="1"/>
</dbReference>
<dbReference type="SUPFAM" id="SSF50998">
    <property type="entry name" value="Quinoprotein alcohol dehydrogenase-like"/>
    <property type="match status" value="1"/>
</dbReference>
<dbReference type="GO" id="GO:1990234">
    <property type="term" value="C:transferase complex"/>
    <property type="evidence" value="ECO:0007669"/>
    <property type="project" value="UniProtKB-ARBA"/>
</dbReference>
<evidence type="ECO:0000256" key="1">
    <source>
        <dbReference type="ARBA" id="ARBA00022574"/>
    </source>
</evidence>
<feature type="repeat" description="WD" evidence="3">
    <location>
        <begin position="770"/>
        <end position="811"/>
    </location>
</feature>
<feature type="compositionally biased region" description="Polar residues" evidence="4">
    <location>
        <begin position="270"/>
        <end position="279"/>
    </location>
</feature>
<dbReference type="Proteomes" id="UP000614334">
    <property type="component" value="Unassembled WGS sequence"/>
</dbReference>
<dbReference type="EMBL" id="JACYCF010000023">
    <property type="protein sequence ID" value="KAF8749918.1"/>
    <property type="molecule type" value="Genomic_DNA"/>
</dbReference>
<reference evidence="5" key="1">
    <citation type="submission" date="2020-09" db="EMBL/GenBank/DDBJ databases">
        <title>Comparative genome analyses of four rice-infecting Rhizoctonia solani isolates reveal extensive enrichment of homogalacturonan modification genes.</title>
        <authorList>
            <person name="Lee D.-Y."/>
            <person name="Jeon J."/>
            <person name="Kim K.-T."/>
            <person name="Cheong K."/>
            <person name="Song H."/>
            <person name="Choi G."/>
            <person name="Ko J."/>
            <person name="Opiyo S.O."/>
            <person name="Zuo S."/>
            <person name="Madhav S."/>
            <person name="Lee Y.-H."/>
            <person name="Wang G.-L."/>
        </authorList>
    </citation>
    <scope>NUCLEOTIDE SEQUENCE</scope>
    <source>
        <strain evidence="5">AG1-IA B2</strain>
    </source>
</reference>
<proteinExistence type="predicted"/>